<organism evidence="2 3">
    <name type="scientific">Scleroderma citrinum Foug A</name>
    <dbReference type="NCBI Taxonomy" id="1036808"/>
    <lineage>
        <taxon>Eukaryota</taxon>
        <taxon>Fungi</taxon>
        <taxon>Dikarya</taxon>
        <taxon>Basidiomycota</taxon>
        <taxon>Agaricomycotina</taxon>
        <taxon>Agaricomycetes</taxon>
        <taxon>Agaricomycetidae</taxon>
        <taxon>Boletales</taxon>
        <taxon>Sclerodermatineae</taxon>
        <taxon>Sclerodermataceae</taxon>
        <taxon>Scleroderma</taxon>
    </lineage>
</organism>
<proteinExistence type="predicted"/>
<dbReference type="AlphaFoldDB" id="A0A0C3EFT3"/>
<dbReference type="EMBL" id="KN822014">
    <property type="protein sequence ID" value="KIM67154.1"/>
    <property type="molecule type" value="Genomic_DNA"/>
</dbReference>
<feature type="compositionally biased region" description="Polar residues" evidence="1">
    <location>
        <begin position="765"/>
        <end position="774"/>
    </location>
</feature>
<reference evidence="3" key="2">
    <citation type="submission" date="2015-01" db="EMBL/GenBank/DDBJ databases">
        <title>Evolutionary Origins and Diversification of the Mycorrhizal Mutualists.</title>
        <authorList>
            <consortium name="DOE Joint Genome Institute"/>
            <consortium name="Mycorrhizal Genomics Consortium"/>
            <person name="Kohler A."/>
            <person name="Kuo A."/>
            <person name="Nagy L.G."/>
            <person name="Floudas D."/>
            <person name="Copeland A."/>
            <person name="Barry K.W."/>
            <person name="Cichocki N."/>
            <person name="Veneault-Fourrey C."/>
            <person name="LaButti K."/>
            <person name="Lindquist E.A."/>
            <person name="Lipzen A."/>
            <person name="Lundell T."/>
            <person name="Morin E."/>
            <person name="Murat C."/>
            <person name="Riley R."/>
            <person name="Ohm R."/>
            <person name="Sun H."/>
            <person name="Tunlid A."/>
            <person name="Henrissat B."/>
            <person name="Grigoriev I.V."/>
            <person name="Hibbett D.S."/>
            <person name="Martin F."/>
        </authorList>
    </citation>
    <scope>NUCLEOTIDE SEQUENCE [LARGE SCALE GENOMIC DNA]</scope>
    <source>
        <strain evidence="3">Foug A</strain>
    </source>
</reference>
<evidence type="ECO:0000256" key="1">
    <source>
        <dbReference type="SAM" id="MobiDB-lite"/>
    </source>
</evidence>
<dbReference type="HOGENOM" id="CLU_015890_0_0_1"/>
<reference evidence="2 3" key="1">
    <citation type="submission" date="2014-04" db="EMBL/GenBank/DDBJ databases">
        <authorList>
            <consortium name="DOE Joint Genome Institute"/>
            <person name="Kuo A."/>
            <person name="Kohler A."/>
            <person name="Nagy L.G."/>
            <person name="Floudas D."/>
            <person name="Copeland A."/>
            <person name="Barry K.W."/>
            <person name="Cichocki N."/>
            <person name="Veneault-Fourrey C."/>
            <person name="LaButti K."/>
            <person name="Lindquist E.A."/>
            <person name="Lipzen A."/>
            <person name="Lundell T."/>
            <person name="Morin E."/>
            <person name="Murat C."/>
            <person name="Sun H."/>
            <person name="Tunlid A."/>
            <person name="Henrissat B."/>
            <person name="Grigoriev I.V."/>
            <person name="Hibbett D.S."/>
            <person name="Martin F."/>
            <person name="Nordberg H.P."/>
            <person name="Cantor M.N."/>
            <person name="Hua S.X."/>
        </authorList>
    </citation>
    <scope>NUCLEOTIDE SEQUENCE [LARGE SCALE GENOMIC DNA]</scope>
    <source>
        <strain evidence="2 3">Foug A</strain>
    </source>
</reference>
<protein>
    <submittedName>
        <fullName evidence="2">Uncharacterized protein</fullName>
    </submittedName>
</protein>
<dbReference type="PANTHER" id="PTHR38696">
    <property type="entry name" value="MEDIATOR OF RNA POLYMERASE II TRANSCRIPTION SUBUNIT 13"/>
    <property type="match status" value="1"/>
</dbReference>
<feature type="compositionally biased region" description="Polar residues" evidence="1">
    <location>
        <begin position="395"/>
        <end position="406"/>
    </location>
</feature>
<accession>A0A0C3EFT3</accession>
<keyword evidence="3" id="KW-1185">Reference proteome</keyword>
<name>A0A0C3EFT3_9AGAM</name>
<feature type="region of interest" description="Disordered" evidence="1">
    <location>
        <begin position="546"/>
        <end position="821"/>
    </location>
</feature>
<feature type="region of interest" description="Disordered" evidence="1">
    <location>
        <begin position="273"/>
        <end position="371"/>
    </location>
</feature>
<feature type="compositionally biased region" description="Basic and acidic residues" evidence="1">
    <location>
        <begin position="611"/>
        <end position="621"/>
    </location>
</feature>
<feature type="compositionally biased region" description="Basic and acidic residues" evidence="1">
    <location>
        <begin position="808"/>
        <end position="821"/>
    </location>
</feature>
<feature type="region of interest" description="Disordered" evidence="1">
    <location>
        <begin position="127"/>
        <end position="155"/>
    </location>
</feature>
<feature type="compositionally biased region" description="Basic and acidic residues" evidence="1">
    <location>
        <begin position="775"/>
        <end position="789"/>
    </location>
</feature>
<sequence>MQPASSDSGFVPRKEFIRDQHTISDFALLTVSGSCFIRLYSFPFDVIVDLRRLFDHFYLNAASREDPSQKLCEFQLHGKPWASPKSARTERILLDILAVIYKNGYSIVSTINYGRERDDRLAISFSRPSPSLAPPPHSPVPAGSGSNFSHTTPKSERKMPFAISFVSSTTMRVIYPPLNSTPAILQAVRASWPRGVVSERKVADAVYEFKLKGYSWFNEDTFATDSLQQILSLLPSLDAHACSMIASLSFNGHSRVKDLWIFIGPGSSDSYEYCPDSPVSQNGSMLDVRRSNRTSTPDQASNPDTGVLPSSLHRRAATAPQHPAHGVFPPSGPHHHRAATETNLFHPPYSSTPPHGNPRILPGNGMRKPAPRAQLPVSVDLDAQDEEDHGHYRTSLASAVPSTCENMTDILGTTGTPDDDDDETIHPHEENGHGPAGSSASRRVSALRPTSMRSKAPSPLTSQLYDPPRISSHSNNESTPGTSQTQGAVALPENPPLLSLGMFRTRDSAFSANSIGTTGSCEVPIKWSGLGRPEGIGCIEEEPDQYHEDPVPRLASPPPALPGAWTMPAEEPPVQNGEASRADKSAARLQHSRNPDRSVHDVDARVASPELVHEENVRKSEAGLIGVMPSHQSPSQSRPGLSPLPRPSKESLVRTKHGSYDSPASPTKTGSRSGSTDRWVLVNLEGKDHLGHTTSPLASPTIPQTGDRCRKPSTNAIDKGLGPSQAKAIVAVGAKDDKEGKDKAGGSGLRRLWSFSRPGKGVDEVNSNTQLSTSRSRELGPNGHHERGPSRSGPFRRNKLSRFGPSESPEKPPDRVRVKLD</sequence>
<feature type="compositionally biased region" description="Low complexity" evidence="1">
    <location>
        <begin position="632"/>
        <end position="643"/>
    </location>
</feature>
<feature type="compositionally biased region" description="Basic and acidic residues" evidence="1">
    <location>
        <begin position="734"/>
        <end position="744"/>
    </location>
</feature>
<dbReference type="OrthoDB" id="3358646at2759"/>
<evidence type="ECO:0000313" key="3">
    <source>
        <dbReference type="Proteomes" id="UP000053989"/>
    </source>
</evidence>
<feature type="region of interest" description="Disordered" evidence="1">
    <location>
        <begin position="392"/>
        <end position="500"/>
    </location>
</feature>
<feature type="compositionally biased region" description="Polar residues" evidence="1">
    <location>
        <begin position="471"/>
        <end position="487"/>
    </location>
</feature>
<gene>
    <name evidence="2" type="ORF">SCLCIDRAFT_227486</name>
</gene>
<feature type="compositionally biased region" description="Polar residues" evidence="1">
    <location>
        <begin position="293"/>
        <end position="304"/>
    </location>
</feature>
<feature type="compositionally biased region" description="Polar residues" evidence="1">
    <location>
        <begin position="662"/>
        <end position="676"/>
    </location>
</feature>
<dbReference type="InParanoid" id="A0A0C3EFT3"/>
<dbReference type="Proteomes" id="UP000053989">
    <property type="component" value="Unassembled WGS sequence"/>
</dbReference>
<feature type="compositionally biased region" description="Polar residues" evidence="1">
    <location>
        <begin position="692"/>
        <end position="704"/>
    </location>
</feature>
<dbReference type="PANTHER" id="PTHR38696:SF1">
    <property type="entry name" value="MEDIATOR OF RNA POLYMERASE II TRANSCRIPTION SUBUNIT 13"/>
    <property type="match status" value="1"/>
</dbReference>
<feature type="compositionally biased region" description="Basic and acidic residues" evidence="1">
    <location>
        <begin position="593"/>
        <end position="604"/>
    </location>
</feature>
<evidence type="ECO:0000313" key="2">
    <source>
        <dbReference type="EMBL" id="KIM67154.1"/>
    </source>
</evidence>